<organism evidence="2">
    <name type="scientific">Lygus hesperus</name>
    <name type="common">Western plant bug</name>
    <dbReference type="NCBI Taxonomy" id="30085"/>
    <lineage>
        <taxon>Eukaryota</taxon>
        <taxon>Metazoa</taxon>
        <taxon>Ecdysozoa</taxon>
        <taxon>Arthropoda</taxon>
        <taxon>Hexapoda</taxon>
        <taxon>Insecta</taxon>
        <taxon>Pterygota</taxon>
        <taxon>Neoptera</taxon>
        <taxon>Paraneoptera</taxon>
        <taxon>Hemiptera</taxon>
        <taxon>Heteroptera</taxon>
        <taxon>Panheteroptera</taxon>
        <taxon>Cimicomorpha</taxon>
        <taxon>Miridae</taxon>
        <taxon>Mirini</taxon>
        <taxon>Lygus</taxon>
    </lineage>
</organism>
<accession>A0A0A9VYU3</accession>
<gene>
    <name evidence="2" type="ORF">CM83_98538</name>
</gene>
<feature type="compositionally biased region" description="Basic and acidic residues" evidence="1">
    <location>
        <begin position="96"/>
        <end position="112"/>
    </location>
</feature>
<feature type="region of interest" description="Disordered" evidence="1">
    <location>
        <begin position="87"/>
        <end position="118"/>
    </location>
</feature>
<evidence type="ECO:0000313" key="2">
    <source>
        <dbReference type="EMBL" id="JAG01357.1"/>
    </source>
</evidence>
<dbReference type="EMBL" id="GBHO01042247">
    <property type="protein sequence ID" value="JAG01357.1"/>
    <property type="molecule type" value="Transcribed_RNA"/>
</dbReference>
<reference evidence="2" key="1">
    <citation type="journal article" date="2014" name="PLoS ONE">
        <title>Transcriptome-Based Identification of ABC Transporters in the Western Tarnished Plant Bug Lygus hesperus.</title>
        <authorList>
            <person name="Hull J.J."/>
            <person name="Chaney K."/>
            <person name="Geib S.M."/>
            <person name="Fabrick J.A."/>
            <person name="Brent C.S."/>
            <person name="Walsh D."/>
            <person name="Lavine L.C."/>
        </authorList>
    </citation>
    <scope>NUCLEOTIDE SEQUENCE</scope>
</reference>
<proteinExistence type="predicted"/>
<reference evidence="2" key="2">
    <citation type="submission" date="2014-07" db="EMBL/GenBank/DDBJ databases">
        <authorList>
            <person name="Hull J."/>
        </authorList>
    </citation>
    <scope>NUCLEOTIDE SEQUENCE</scope>
</reference>
<evidence type="ECO:0000256" key="1">
    <source>
        <dbReference type="SAM" id="MobiDB-lite"/>
    </source>
</evidence>
<protein>
    <submittedName>
        <fullName evidence="2">Uncharacterized protein</fullName>
    </submittedName>
</protein>
<sequence>MDFFLTFTSLDVAPSYPSTWHVSNSNDKGRGLSNLDVAECKIFVEPDDVNTAKVLLNATNTNTTADVTNTDACGGGGDNIITTTTTTTTTTTNNTHDAKDNNTHKSDVDNHISKTTML</sequence>
<dbReference type="AlphaFoldDB" id="A0A0A9VYU3"/>
<name>A0A0A9VYU3_LYGHE</name>